<feature type="domain" description="AP2/ERF" evidence="8">
    <location>
        <begin position="50"/>
        <end position="107"/>
    </location>
</feature>
<dbReference type="InterPro" id="IPR016177">
    <property type="entry name" value="DNA-bd_dom_sf"/>
</dbReference>
<dbReference type="Gene3D" id="3.30.730.10">
    <property type="entry name" value="AP2/ERF domain"/>
    <property type="match status" value="3"/>
</dbReference>
<evidence type="ECO:0000256" key="7">
    <source>
        <dbReference type="ARBA" id="ARBA00024343"/>
    </source>
</evidence>
<dbReference type="OrthoDB" id="676764at2759"/>
<dbReference type="InterPro" id="IPR045277">
    <property type="entry name" value="DRE1A-I"/>
</dbReference>
<protein>
    <recommendedName>
        <fullName evidence="8">AP2/ERF domain-containing protein</fullName>
    </recommendedName>
</protein>
<reference evidence="9 10" key="1">
    <citation type="submission" date="2020-09" db="EMBL/GenBank/DDBJ databases">
        <title>De no assembly of potato wild relative species, Solanum commersonii.</title>
        <authorList>
            <person name="Cho K."/>
        </authorList>
    </citation>
    <scope>NUCLEOTIDE SEQUENCE [LARGE SCALE GENOMIC DNA]</scope>
    <source>
        <strain evidence="9">LZ3.2</strain>
        <tissue evidence="9">Leaf</tissue>
    </source>
</reference>
<dbReference type="GO" id="GO:0003700">
    <property type="term" value="F:DNA-binding transcription factor activity"/>
    <property type="evidence" value="ECO:0007669"/>
    <property type="project" value="InterPro"/>
</dbReference>
<dbReference type="SMART" id="SM00380">
    <property type="entry name" value="AP2"/>
    <property type="match status" value="3"/>
</dbReference>
<comment type="subcellular location">
    <subcellularLocation>
        <location evidence="1">Nucleus</location>
    </subcellularLocation>
</comment>
<evidence type="ECO:0000256" key="2">
    <source>
        <dbReference type="ARBA" id="ARBA00023015"/>
    </source>
</evidence>
<dbReference type="AlphaFoldDB" id="A0A9J5XN29"/>
<dbReference type="Pfam" id="PF00847">
    <property type="entry name" value="AP2"/>
    <property type="match status" value="3"/>
</dbReference>
<accession>A0A9J5XN29</accession>
<gene>
    <name evidence="9" type="ORF">H5410_039393</name>
</gene>
<dbReference type="PRINTS" id="PR00367">
    <property type="entry name" value="ETHRSPELEMNT"/>
</dbReference>
<dbReference type="GO" id="GO:0005634">
    <property type="term" value="C:nucleus"/>
    <property type="evidence" value="ECO:0007669"/>
    <property type="project" value="UniProtKB-SubCell"/>
</dbReference>
<keyword evidence="2" id="KW-0805">Transcription regulation</keyword>
<keyword evidence="5" id="KW-0804">Transcription</keyword>
<feature type="domain" description="AP2/ERF" evidence="8">
    <location>
        <begin position="297"/>
        <end position="354"/>
    </location>
</feature>
<dbReference type="SUPFAM" id="SSF54171">
    <property type="entry name" value="DNA-binding domain"/>
    <property type="match status" value="3"/>
</dbReference>
<dbReference type="InterPro" id="IPR001471">
    <property type="entry name" value="AP2/ERF_dom"/>
</dbReference>
<keyword evidence="10" id="KW-1185">Reference proteome</keyword>
<keyword evidence="4" id="KW-0010">Activator</keyword>
<dbReference type="CDD" id="cd00018">
    <property type="entry name" value="AP2"/>
    <property type="match status" value="3"/>
</dbReference>
<dbReference type="PANTHER" id="PTHR31839">
    <property type="entry name" value="DEHYDRATION-RESPONSIVE ELEMENT-BINDING PROTEIN 1D"/>
    <property type="match status" value="1"/>
</dbReference>
<evidence type="ECO:0000256" key="1">
    <source>
        <dbReference type="ARBA" id="ARBA00004123"/>
    </source>
</evidence>
<comment type="similarity">
    <text evidence="7">Belongs to the AP2/ERF transcription factor family. ERF subfamily.</text>
</comment>
<evidence type="ECO:0000256" key="6">
    <source>
        <dbReference type="ARBA" id="ARBA00023242"/>
    </source>
</evidence>
<evidence type="ECO:0000313" key="9">
    <source>
        <dbReference type="EMBL" id="KAG5588879.1"/>
    </source>
</evidence>
<evidence type="ECO:0000256" key="3">
    <source>
        <dbReference type="ARBA" id="ARBA00023125"/>
    </source>
</evidence>
<dbReference type="InterPro" id="IPR036955">
    <property type="entry name" value="AP2/ERF_dom_sf"/>
</dbReference>
<evidence type="ECO:0000256" key="5">
    <source>
        <dbReference type="ARBA" id="ARBA00023163"/>
    </source>
</evidence>
<name>A0A9J5XN29_SOLCO</name>
<evidence type="ECO:0000313" key="10">
    <source>
        <dbReference type="Proteomes" id="UP000824120"/>
    </source>
</evidence>
<organism evidence="9 10">
    <name type="scientific">Solanum commersonii</name>
    <name type="common">Commerson's wild potato</name>
    <name type="synonym">Commerson's nightshade</name>
    <dbReference type="NCBI Taxonomy" id="4109"/>
    <lineage>
        <taxon>Eukaryota</taxon>
        <taxon>Viridiplantae</taxon>
        <taxon>Streptophyta</taxon>
        <taxon>Embryophyta</taxon>
        <taxon>Tracheophyta</taxon>
        <taxon>Spermatophyta</taxon>
        <taxon>Magnoliopsida</taxon>
        <taxon>eudicotyledons</taxon>
        <taxon>Gunneridae</taxon>
        <taxon>Pentapetalae</taxon>
        <taxon>asterids</taxon>
        <taxon>lamiids</taxon>
        <taxon>Solanales</taxon>
        <taxon>Solanaceae</taxon>
        <taxon>Solanoideae</taxon>
        <taxon>Solaneae</taxon>
        <taxon>Solanum</taxon>
    </lineage>
</organism>
<keyword evidence="6" id="KW-0539">Nucleus</keyword>
<dbReference type="EMBL" id="JACXVP010000008">
    <property type="protein sequence ID" value="KAG5588879.1"/>
    <property type="molecule type" value="Genomic_DNA"/>
</dbReference>
<dbReference type="PANTHER" id="PTHR31839:SF47">
    <property type="entry name" value="DEHYDRATION-RESPONSIVE ELEMENT-BINDING PROTEIN 1F-LIKE"/>
    <property type="match status" value="1"/>
</dbReference>
<keyword evidence="3" id="KW-0238">DNA-binding</keyword>
<evidence type="ECO:0000256" key="4">
    <source>
        <dbReference type="ARBA" id="ARBA00023159"/>
    </source>
</evidence>
<sequence length="744" mass="84402">MNDNNFRDHYLHETSTSSGGVQDEGVFLLASSQPKKRAGRKKFKETRHPIYRGVRRRDNNKWVCEVREPIEQKRIWLGTYPTPEMAARAHDVAALALRGNLATLNFADSSWRLAVPVSKDPEELRQAAMKAAEAFLQDTESVEINYMNHEEINYSEGVKYQENIVVGGVSGSDNNNLVGNQVNNIQNMEMDSILCYNNNWGGNNGMFEIEGSSWQEKMSEGHLFSPTPHLDSCFSWDDVESDVEVSLWSYNILNSSDLNPLSATTPSDEEGLVLLLASSRPKKRAGRKKFKETRHPVYRGVRRRNNNKWVCELREPSQQKRIWLGTYPTPEMAARAHDVAALALRGNLATLNFADSHWRLPVPASKDPKDIRQAAVIAAQAFSQDTELVGVDYMNHEDVNSNTIDIARANNGSSSDFSAKELSMDMENILSCNWGEDNDMLEMEGWREKMAEELLFSPTPRIGGSCFSWDDVEISDVEVSLWSYNLNPLNATIASDEEGILLLASSRPKKRAGRKKFKETRHPIYRGVRRRNNNKWVCELREPSQQKRIWLGTYSTPEMAARAHDVAALALRGNLATLNFADSRWRLPVPASKDPKDIRQAAVIAAQAFSQDTELVGINGMNEEINSSTIDEIKYQEIDITRTNNGSSRDFGAKELCIDMENNLCCNWGEDNDMLEMEGWQEKMAEGLLFSPTPRLGSCFSWDDVESEVEVSLWSYREIQYFKLQLGTYDQTDPLWFTKQDLNS</sequence>
<evidence type="ECO:0000259" key="8">
    <source>
        <dbReference type="PROSITE" id="PS51032"/>
    </source>
</evidence>
<comment type="caution">
    <text evidence="9">The sequence shown here is derived from an EMBL/GenBank/DDBJ whole genome shotgun (WGS) entry which is preliminary data.</text>
</comment>
<dbReference type="GO" id="GO:0003677">
    <property type="term" value="F:DNA binding"/>
    <property type="evidence" value="ECO:0007669"/>
    <property type="project" value="UniProtKB-KW"/>
</dbReference>
<proteinExistence type="inferred from homology"/>
<dbReference type="PROSITE" id="PS51032">
    <property type="entry name" value="AP2_ERF"/>
    <property type="match status" value="3"/>
</dbReference>
<feature type="domain" description="AP2/ERF" evidence="8">
    <location>
        <begin position="524"/>
        <end position="581"/>
    </location>
</feature>
<dbReference type="Proteomes" id="UP000824120">
    <property type="component" value="Chromosome 8"/>
</dbReference>